<evidence type="ECO:0000256" key="5">
    <source>
        <dbReference type="ARBA" id="ARBA00023237"/>
    </source>
</evidence>
<keyword evidence="9" id="KW-1185">Reference proteome</keyword>
<evidence type="ECO:0000256" key="3">
    <source>
        <dbReference type="ARBA" id="ARBA00022729"/>
    </source>
</evidence>
<protein>
    <submittedName>
        <fullName evidence="8">RagB/SusD family nutrient uptake outer membrane protein</fullName>
    </submittedName>
</protein>
<proteinExistence type="inferred from homology"/>
<reference evidence="8 9" key="1">
    <citation type="submission" date="2018-05" db="EMBL/GenBank/DDBJ databases">
        <title>Mucilaginibacter hurinus sp. nov., isolated from briquette warehouse soil.</title>
        <authorList>
            <person name="Choi L."/>
        </authorList>
    </citation>
    <scope>NUCLEOTIDE SEQUENCE [LARGE SCALE GENOMIC DNA]</scope>
    <source>
        <strain evidence="8 9">ZR32</strain>
    </source>
</reference>
<keyword evidence="4" id="KW-0472">Membrane</keyword>
<feature type="domain" description="RagB/SusD" evidence="6">
    <location>
        <begin position="288"/>
        <end position="539"/>
    </location>
</feature>
<evidence type="ECO:0000256" key="2">
    <source>
        <dbReference type="ARBA" id="ARBA00006275"/>
    </source>
</evidence>
<evidence type="ECO:0000256" key="4">
    <source>
        <dbReference type="ARBA" id="ARBA00023136"/>
    </source>
</evidence>
<dbReference type="GO" id="GO:0009279">
    <property type="term" value="C:cell outer membrane"/>
    <property type="evidence" value="ECO:0007669"/>
    <property type="project" value="UniProtKB-SubCell"/>
</dbReference>
<dbReference type="OrthoDB" id="5694214at2"/>
<evidence type="ECO:0000313" key="8">
    <source>
        <dbReference type="EMBL" id="RCH53987.1"/>
    </source>
</evidence>
<dbReference type="SUPFAM" id="SSF48452">
    <property type="entry name" value="TPR-like"/>
    <property type="match status" value="1"/>
</dbReference>
<dbReference type="Pfam" id="PF14322">
    <property type="entry name" value="SusD-like_3"/>
    <property type="match status" value="1"/>
</dbReference>
<name>A0A367GKI0_9SPHI</name>
<dbReference type="InterPro" id="IPR012944">
    <property type="entry name" value="SusD_RagB_dom"/>
</dbReference>
<accession>A0A367GKI0</accession>
<evidence type="ECO:0000259" key="7">
    <source>
        <dbReference type="Pfam" id="PF14322"/>
    </source>
</evidence>
<organism evidence="8 9">
    <name type="scientific">Mucilaginibacter hurinus</name>
    <dbReference type="NCBI Taxonomy" id="2201324"/>
    <lineage>
        <taxon>Bacteria</taxon>
        <taxon>Pseudomonadati</taxon>
        <taxon>Bacteroidota</taxon>
        <taxon>Sphingobacteriia</taxon>
        <taxon>Sphingobacteriales</taxon>
        <taxon>Sphingobacteriaceae</taxon>
        <taxon>Mucilaginibacter</taxon>
    </lineage>
</organism>
<comment type="similarity">
    <text evidence="2">Belongs to the SusD family.</text>
</comment>
<dbReference type="Proteomes" id="UP000253209">
    <property type="component" value="Unassembled WGS sequence"/>
</dbReference>
<dbReference type="InterPro" id="IPR011990">
    <property type="entry name" value="TPR-like_helical_dom_sf"/>
</dbReference>
<comment type="subcellular location">
    <subcellularLocation>
        <location evidence="1">Cell outer membrane</location>
    </subcellularLocation>
</comment>
<gene>
    <name evidence="8" type="ORF">DJ568_14925</name>
</gene>
<comment type="caution">
    <text evidence="8">The sequence shown here is derived from an EMBL/GenBank/DDBJ whole genome shotgun (WGS) entry which is preliminary data.</text>
</comment>
<evidence type="ECO:0000256" key="1">
    <source>
        <dbReference type="ARBA" id="ARBA00004442"/>
    </source>
</evidence>
<keyword evidence="5" id="KW-0998">Cell outer membrane</keyword>
<evidence type="ECO:0000259" key="6">
    <source>
        <dbReference type="Pfam" id="PF07980"/>
    </source>
</evidence>
<dbReference type="EMBL" id="QGDC01000009">
    <property type="protein sequence ID" value="RCH53987.1"/>
    <property type="molecule type" value="Genomic_DNA"/>
</dbReference>
<keyword evidence="3" id="KW-0732">Signal</keyword>
<dbReference type="PROSITE" id="PS51257">
    <property type="entry name" value="PROKAR_LIPOPROTEIN"/>
    <property type="match status" value="1"/>
</dbReference>
<dbReference type="Gene3D" id="1.25.40.390">
    <property type="match status" value="1"/>
</dbReference>
<evidence type="ECO:0000313" key="9">
    <source>
        <dbReference type="Proteomes" id="UP000253209"/>
    </source>
</evidence>
<dbReference type="AlphaFoldDB" id="A0A367GKI0"/>
<sequence>MKFLKKLFITLLAAVAVTGCKKLDLAPSDRFSELNFWTIEPNVYNALYNNYSLMYNANLYFYNEALSDNAFSSSGDYNVIASGNSNSNLAKFQNDWEDYYQTIKSCNLFLAHVDENTTMSTEVKDRLKAETRFIRAFAHFNLAKWYGNVPLIDRDITPEEAQTIAPSTKAQVMDFVIAELGAIAEVLPSKNELPPAENGRITSGAALALQARALLYQGNKMNEVVAVCEKLMNQQAVYGTYGLVGDYSALFSNPATNRTNDEAILSLQYVPGVRTWNEMWDFAPRSVGGRVSSMAPTQELVDDYLMANGKRIDEAGSGYNENTPYINRDPRLTATIVYDGYNWTGAVNKTIYIKPGTDPDGARLDEYNPASQSASPTGYYWRKYYDPTALPNFVSGLNLHLLRYAEVLLNYAEAKNSLGQMDATVWDKTIRELRKRAGFTDAGALNYPGNDGMTDIIRRERRVETAMEGLRTDDIYRWRIAEDVLNGWAHGAKFSSDPSTDNGYIRAQDRNFDPDKNYLWPIPARDLGLNPNLKQNPGY</sequence>
<dbReference type="Pfam" id="PF07980">
    <property type="entry name" value="SusD_RagB"/>
    <property type="match status" value="1"/>
</dbReference>
<dbReference type="RefSeq" id="WP_114006250.1">
    <property type="nucleotide sequence ID" value="NZ_QGDC01000009.1"/>
</dbReference>
<dbReference type="InterPro" id="IPR033985">
    <property type="entry name" value="SusD-like_N"/>
</dbReference>
<feature type="domain" description="SusD-like N-terminal" evidence="7">
    <location>
        <begin position="32"/>
        <end position="214"/>
    </location>
</feature>